<evidence type="ECO:0000313" key="1">
    <source>
        <dbReference type="EMBL" id="GAA0291755.1"/>
    </source>
</evidence>
<accession>A0AAV3S2D5</accession>
<comment type="caution">
    <text evidence="1">The sequence shown here is derived from an EMBL/GenBank/DDBJ whole genome shotgun (WGS) entry which is preliminary data.</text>
</comment>
<gene>
    <name evidence="1" type="ORF">GCM10009066_02810</name>
</gene>
<dbReference type="AlphaFoldDB" id="A0AAV3S2D5"/>
<name>A0AAV3S2D5_9EURY</name>
<proteinExistence type="predicted"/>
<evidence type="ECO:0008006" key="3">
    <source>
        <dbReference type="Google" id="ProtNLM"/>
    </source>
</evidence>
<reference evidence="1 2" key="1">
    <citation type="journal article" date="2019" name="Int. J. Syst. Evol. Microbiol.">
        <title>The Global Catalogue of Microorganisms (GCM) 10K type strain sequencing project: providing services to taxonomists for standard genome sequencing and annotation.</title>
        <authorList>
            <consortium name="The Broad Institute Genomics Platform"/>
            <consortium name="The Broad Institute Genome Sequencing Center for Infectious Disease"/>
            <person name="Wu L."/>
            <person name="Ma J."/>
        </authorList>
    </citation>
    <scope>NUCLEOTIDE SEQUENCE [LARGE SCALE GENOMIC DNA]</scope>
    <source>
        <strain evidence="1 2">JCM 16330</strain>
    </source>
</reference>
<sequence>MHNWVQKAGLQPAKGKDPDHVAVDETVIQIDDQRSWLYAVIRNATRF</sequence>
<evidence type="ECO:0000313" key="2">
    <source>
        <dbReference type="Proteomes" id="UP001500837"/>
    </source>
</evidence>
<organism evidence="1 2">
    <name type="scientific">Halarchaeum salinum</name>
    <dbReference type="NCBI Taxonomy" id="489912"/>
    <lineage>
        <taxon>Archaea</taxon>
        <taxon>Methanobacteriati</taxon>
        <taxon>Methanobacteriota</taxon>
        <taxon>Stenosarchaea group</taxon>
        <taxon>Halobacteria</taxon>
        <taxon>Halobacteriales</taxon>
        <taxon>Halobacteriaceae</taxon>
    </lineage>
</organism>
<keyword evidence="2" id="KW-1185">Reference proteome</keyword>
<protein>
    <recommendedName>
        <fullName evidence="3">DDE domain-containing protein</fullName>
    </recommendedName>
</protein>
<dbReference type="Proteomes" id="UP001500837">
    <property type="component" value="Unassembled WGS sequence"/>
</dbReference>
<dbReference type="EMBL" id="BAAABL010000019">
    <property type="protein sequence ID" value="GAA0291755.1"/>
    <property type="molecule type" value="Genomic_DNA"/>
</dbReference>